<organism evidence="4">
    <name type="scientific">Colletotrichum graminicola (strain M1.001 / M2 / FGSC 10212)</name>
    <name type="common">Maize anthracnose fungus</name>
    <name type="synonym">Glomerella graminicola</name>
    <dbReference type="NCBI Taxonomy" id="645133"/>
    <lineage>
        <taxon>Eukaryota</taxon>
        <taxon>Fungi</taxon>
        <taxon>Dikarya</taxon>
        <taxon>Ascomycota</taxon>
        <taxon>Pezizomycotina</taxon>
        <taxon>Sordariomycetes</taxon>
        <taxon>Hypocreomycetidae</taxon>
        <taxon>Glomerellales</taxon>
        <taxon>Glomerellaceae</taxon>
        <taxon>Colletotrichum</taxon>
        <taxon>Colletotrichum graminicola species complex</taxon>
    </lineage>
</organism>
<keyword evidence="2" id="KW-0472">Membrane</keyword>
<sequence>MATATVTSPLSSPASPSTTKNVSGGNEKTVPAGCFDICNNVYVEASSIGKVLQMCDTNSDFWRGYRECISCIRAEAIDAETTIETYIDPEFKQFLDYCASQPLQPSYPSTLMTIRTVVQFVDITAIDGKVRPGMLRTWVVTELKAEFTGLPTATSNTLSLQTTMPTETLPAGTSATATQEPSPEPNEAWIAGSVIGVVTAILLVLAGLWFFRRHSRRVLDQFAVEANGYGKEEFIKAQLHSDWISRGHAAELECSWPKTMPAVSANEIPAQEMPVSNSRHVEGVTG</sequence>
<dbReference type="PANTHER" id="PTHR38122:SF1">
    <property type="entry name" value="GLYCOPROTEIN X"/>
    <property type="match status" value="1"/>
</dbReference>
<evidence type="ECO:0000313" key="4">
    <source>
        <dbReference type="Proteomes" id="UP000008782"/>
    </source>
</evidence>
<dbReference type="EMBL" id="GG697335">
    <property type="protein sequence ID" value="EFQ26602.1"/>
    <property type="molecule type" value="Genomic_DNA"/>
</dbReference>
<dbReference type="AlphaFoldDB" id="E3Q6W4"/>
<keyword evidence="4" id="KW-1185">Reference proteome</keyword>
<gene>
    <name evidence="3" type="ORF">GLRG_02422</name>
</gene>
<dbReference type="STRING" id="645133.E3Q6W4"/>
<evidence type="ECO:0000256" key="2">
    <source>
        <dbReference type="SAM" id="Phobius"/>
    </source>
</evidence>
<proteinExistence type="predicted"/>
<feature type="transmembrane region" description="Helical" evidence="2">
    <location>
        <begin position="188"/>
        <end position="211"/>
    </location>
</feature>
<dbReference type="RefSeq" id="XP_008090622.1">
    <property type="nucleotide sequence ID" value="XM_008092431.1"/>
</dbReference>
<evidence type="ECO:0000313" key="3">
    <source>
        <dbReference type="EMBL" id="EFQ26602.1"/>
    </source>
</evidence>
<dbReference type="Proteomes" id="UP000008782">
    <property type="component" value="Unassembled WGS sequence"/>
</dbReference>
<name>E3Q6W4_COLGM</name>
<feature type="region of interest" description="Disordered" evidence="1">
    <location>
        <begin position="1"/>
        <end position="25"/>
    </location>
</feature>
<dbReference type="eggNOG" id="ENOG502T1R5">
    <property type="taxonomic scope" value="Eukaryota"/>
</dbReference>
<dbReference type="OrthoDB" id="5414836at2759"/>
<protein>
    <submittedName>
        <fullName evidence="3">Uncharacterized protein</fullName>
    </submittedName>
</protein>
<feature type="compositionally biased region" description="Low complexity" evidence="1">
    <location>
        <begin position="1"/>
        <end position="19"/>
    </location>
</feature>
<accession>E3Q6W4</accession>
<reference evidence="4" key="1">
    <citation type="journal article" date="2012" name="Nat. Genet.">
        <title>Lifestyle transitions in plant pathogenic Colletotrichum fungi deciphered by genome and transcriptome analyses.</title>
        <authorList>
            <person name="O'Connell R.J."/>
            <person name="Thon M.R."/>
            <person name="Hacquard S."/>
            <person name="Amyotte S.G."/>
            <person name="Kleemann J."/>
            <person name="Torres M.F."/>
            <person name="Damm U."/>
            <person name="Buiate E.A."/>
            <person name="Epstein L."/>
            <person name="Alkan N."/>
            <person name="Altmueller J."/>
            <person name="Alvarado-Balderrama L."/>
            <person name="Bauser C.A."/>
            <person name="Becker C."/>
            <person name="Birren B.W."/>
            <person name="Chen Z."/>
            <person name="Choi J."/>
            <person name="Crouch J.A."/>
            <person name="Duvick J.P."/>
            <person name="Farman M.A."/>
            <person name="Gan P."/>
            <person name="Heiman D."/>
            <person name="Henrissat B."/>
            <person name="Howard R.J."/>
            <person name="Kabbage M."/>
            <person name="Koch C."/>
            <person name="Kracher B."/>
            <person name="Kubo Y."/>
            <person name="Law A.D."/>
            <person name="Lebrun M.-H."/>
            <person name="Lee Y.-H."/>
            <person name="Miyara I."/>
            <person name="Moore N."/>
            <person name="Neumann U."/>
            <person name="Nordstroem K."/>
            <person name="Panaccione D.G."/>
            <person name="Panstruga R."/>
            <person name="Place M."/>
            <person name="Proctor R.H."/>
            <person name="Prusky D."/>
            <person name="Rech G."/>
            <person name="Reinhardt R."/>
            <person name="Rollins J.A."/>
            <person name="Rounsley S."/>
            <person name="Schardl C.L."/>
            <person name="Schwartz D.C."/>
            <person name="Shenoy N."/>
            <person name="Shirasu K."/>
            <person name="Sikhakolli U.R."/>
            <person name="Stueber K."/>
            <person name="Sukno S.A."/>
            <person name="Sweigard J.A."/>
            <person name="Takano Y."/>
            <person name="Takahara H."/>
            <person name="Trail F."/>
            <person name="van der Does H.C."/>
            <person name="Voll L.M."/>
            <person name="Will I."/>
            <person name="Young S."/>
            <person name="Zeng Q."/>
            <person name="Zhang J."/>
            <person name="Zhou S."/>
            <person name="Dickman M.B."/>
            <person name="Schulze-Lefert P."/>
            <person name="Ver Loren van Themaat E."/>
            <person name="Ma L.-J."/>
            <person name="Vaillancourt L.J."/>
        </authorList>
    </citation>
    <scope>NUCLEOTIDE SEQUENCE [LARGE SCALE GENOMIC DNA]</scope>
    <source>
        <strain evidence="4">M1.001 / M2 / FGSC 10212</strain>
    </source>
</reference>
<keyword evidence="2" id="KW-0812">Transmembrane</keyword>
<dbReference type="HOGENOM" id="CLU_091427_0_0_1"/>
<evidence type="ECO:0000256" key="1">
    <source>
        <dbReference type="SAM" id="MobiDB-lite"/>
    </source>
</evidence>
<dbReference type="GeneID" id="24407787"/>
<keyword evidence="2" id="KW-1133">Transmembrane helix</keyword>
<dbReference type="CDD" id="cd12087">
    <property type="entry name" value="TM_EGFR-like"/>
    <property type="match status" value="1"/>
</dbReference>
<dbReference type="VEuPathDB" id="FungiDB:GLRG_02422"/>
<dbReference type="PANTHER" id="PTHR38122">
    <property type="entry name" value="GLYCOPROTEIN X"/>
    <property type="match status" value="1"/>
</dbReference>